<organism evidence="1 2">
    <name type="scientific">Thermomicrobium roseum (strain ATCC 27502 / DSM 5159 / P-2)</name>
    <dbReference type="NCBI Taxonomy" id="309801"/>
    <lineage>
        <taxon>Bacteria</taxon>
        <taxon>Pseudomonadati</taxon>
        <taxon>Thermomicrobiota</taxon>
        <taxon>Thermomicrobia</taxon>
        <taxon>Thermomicrobiales</taxon>
        <taxon>Thermomicrobiaceae</taxon>
        <taxon>Thermomicrobium</taxon>
    </lineage>
</organism>
<dbReference type="Proteomes" id="UP000000447">
    <property type="component" value="Plasmid unnamed"/>
</dbReference>
<gene>
    <name evidence="1" type="ordered locus">trd_A0164</name>
</gene>
<proteinExistence type="predicted"/>
<dbReference type="HOGENOM" id="CLU_2604909_0_0_0"/>
<dbReference type="EMBL" id="CP001276">
    <property type="protein sequence ID" value="ACM07262.1"/>
    <property type="molecule type" value="Genomic_DNA"/>
</dbReference>
<dbReference type="KEGG" id="tro:trd_A0164"/>
<evidence type="ECO:0000313" key="1">
    <source>
        <dbReference type="EMBL" id="ACM07262.1"/>
    </source>
</evidence>
<reference evidence="1 2" key="1">
    <citation type="journal article" date="2009" name="PLoS ONE">
        <title>Complete genome sequence of the aerobic CO-oxidizing thermophile Thermomicrobium roseum.</title>
        <authorList>
            <person name="Wu D."/>
            <person name="Raymond J."/>
            <person name="Wu M."/>
            <person name="Chatterji S."/>
            <person name="Ren Q."/>
            <person name="Graham J.E."/>
            <person name="Bryant D.A."/>
            <person name="Robb F."/>
            <person name="Colman A."/>
            <person name="Tallon L.J."/>
            <person name="Badger J.H."/>
            <person name="Madupu R."/>
            <person name="Ward N.L."/>
            <person name="Eisen J.A."/>
        </authorList>
    </citation>
    <scope>NUCLEOTIDE SEQUENCE [LARGE SCALE GENOMIC DNA]</scope>
    <source>
        <strain evidence="2">ATCC 27502 / DSM 5159 / P-2</strain>
        <plasmid evidence="1">unnamed</plasmid>
    </source>
</reference>
<keyword evidence="2" id="KW-1185">Reference proteome</keyword>
<name>B9L300_THERP</name>
<dbReference type="RefSeq" id="WP_012643249.1">
    <property type="nucleotide sequence ID" value="NC_011961.1"/>
</dbReference>
<geneLocation type="plasmid" evidence="2">
    <name>Tros</name>
</geneLocation>
<keyword evidence="1" id="KW-0614">Plasmid</keyword>
<sequence length="79" mass="8599">MERVVEHQDRTQGERRGDRAIGRVASRPACSANSLPLFPVRHSPAERGTSALVLALVRQGRCLATHGAQPDKRGTKRSA</sequence>
<dbReference type="AlphaFoldDB" id="B9L300"/>
<accession>B9L300</accession>
<protein>
    <submittedName>
        <fullName evidence="1">Uncharacterized protein</fullName>
    </submittedName>
</protein>
<evidence type="ECO:0000313" key="2">
    <source>
        <dbReference type="Proteomes" id="UP000000447"/>
    </source>
</evidence>